<feature type="transmembrane region" description="Helical" evidence="1">
    <location>
        <begin position="336"/>
        <end position="356"/>
    </location>
</feature>
<dbReference type="Proteomes" id="UP000018872">
    <property type="component" value="Unassembled WGS sequence"/>
</dbReference>
<accession>W2CC30</accession>
<feature type="transmembrane region" description="Helical" evidence="1">
    <location>
        <begin position="362"/>
        <end position="383"/>
    </location>
</feature>
<organism evidence="2 3">
    <name type="scientific">Tannerella sp. oral taxon BU063 isolate Cell 5</name>
    <dbReference type="NCBI Taxonomy" id="1410950"/>
    <lineage>
        <taxon>Bacteria</taxon>
        <taxon>Pseudomonadati</taxon>
        <taxon>Bacteroidota</taxon>
        <taxon>Bacteroidia</taxon>
        <taxon>Bacteroidales</taxon>
        <taxon>Tannerellaceae</taxon>
        <taxon>Tannerella</taxon>
    </lineage>
</organism>
<protein>
    <submittedName>
        <fullName evidence="2">Membrane protein</fullName>
    </submittedName>
</protein>
<dbReference type="Pfam" id="PF06123">
    <property type="entry name" value="CreD"/>
    <property type="match status" value="1"/>
</dbReference>
<evidence type="ECO:0000313" key="3">
    <source>
        <dbReference type="Proteomes" id="UP000018872"/>
    </source>
</evidence>
<feature type="transmembrane region" description="Helical" evidence="1">
    <location>
        <begin position="21"/>
        <end position="38"/>
    </location>
</feature>
<dbReference type="EMBL" id="AYYC01000611">
    <property type="protein sequence ID" value="ETK04799.1"/>
    <property type="molecule type" value="Genomic_DNA"/>
</dbReference>
<feature type="transmembrane region" description="Helical" evidence="1">
    <location>
        <begin position="311"/>
        <end position="329"/>
    </location>
</feature>
<dbReference type="PATRIC" id="fig|1410950.3.peg.925"/>
<feature type="transmembrane region" description="Helical" evidence="1">
    <location>
        <begin position="415"/>
        <end position="433"/>
    </location>
</feature>
<dbReference type="PIRSF" id="PIRSF004548">
    <property type="entry name" value="CreD"/>
    <property type="match status" value="1"/>
</dbReference>
<evidence type="ECO:0000256" key="1">
    <source>
        <dbReference type="SAM" id="Phobius"/>
    </source>
</evidence>
<feature type="transmembrane region" description="Helical" evidence="1">
    <location>
        <begin position="390"/>
        <end position="409"/>
    </location>
</feature>
<dbReference type="PANTHER" id="PTHR30092">
    <property type="entry name" value="INNER MEMBRANE PROTEIN CRED"/>
    <property type="match status" value="1"/>
</dbReference>
<proteinExistence type="predicted"/>
<keyword evidence="1" id="KW-0472">Membrane</keyword>
<evidence type="ECO:0000313" key="2">
    <source>
        <dbReference type="EMBL" id="ETK04799.1"/>
    </source>
</evidence>
<sequence>MNWKNENKSWWTPRRMMAAKVVTIGFLTLLLMIPMMLIESLMNERERTAGNAVEEVGQKWSGAQTVLGPMLTIPYYTTQHSEKSGRTERVVEMVNILPDSLDIIGDVRTEELRRGIYEAVVYRSTMELRGTFVLPPEVPLRPGDPDFPLEDAMLNLGLSDLRGISEPVAVEWGSTQKTLDPGIRHNELLNSGVSCLVNAQPLAGGRTVSFRIRLVLKGSGSLYFAPVGKTTTIALRSNCRTPSFTGAFLPANRQVTDSGFVCDWKVMHLNRNYPQVLTGSDRQEAIEESVFGVDVLQPVKRYQQSMRSVKYAILIILLTFVVCFFVEVLQRRHIHPLQYLLVGLALSLFYSLLLSISEHTSFGLAYLIAAVMTVSLITCYMAGVLKLRRTAMAIGGLLAGLYVYVYVLIGMESYALLAGSVGLFVILAVIMYVSQKIDWSGRDAA</sequence>
<reference evidence="2 3" key="1">
    <citation type="submission" date="2013-11" db="EMBL/GenBank/DDBJ databases">
        <title>Single cell genomics of uncultured Tannerella BU063 (oral taxon 286).</title>
        <authorList>
            <person name="Beall C.J."/>
            <person name="Campbell A.G."/>
            <person name="Griffen A.L."/>
            <person name="Podar M."/>
            <person name="Leys E.J."/>
        </authorList>
    </citation>
    <scope>NUCLEOTIDE SEQUENCE [LARGE SCALE GENOMIC DNA]</scope>
    <source>
        <strain evidence="2">Cell 5</strain>
    </source>
</reference>
<keyword evidence="1" id="KW-0812">Transmembrane</keyword>
<dbReference type="InterPro" id="IPR010364">
    <property type="entry name" value="Uncharacterised_IM_CreD"/>
</dbReference>
<keyword evidence="1" id="KW-1133">Transmembrane helix</keyword>
<gene>
    <name evidence="2" type="ORF">T229_06975</name>
</gene>
<dbReference type="NCBIfam" id="NF008712">
    <property type="entry name" value="PRK11715.1-1"/>
    <property type="match status" value="1"/>
</dbReference>
<name>W2CC30_9BACT</name>
<dbReference type="AlphaFoldDB" id="W2CC30"/>
<comment type="caution">
    <text evidence="2">The sequence shown here is derived from an EMBL/GenBank/DDBJ whole genome shotgun (WGS) entry which is preliminary data.</text>
</comment>
<dbReference type="GO" id="GO:0005886">
    <property type="term" value="C:plasma membrane"/>
    <property type="evidence" value="ECO:0007669"/>
    <property type="project" value="TreeGrafter"/>
</dbReference>
<dbReference type="PANTHER" id="PTHR30092:SF0">
    <property type="entry name" value="INNER MEMBRANE PROTEIN CRED"/>
    <property type="match status" value="1"/>
</dbReference>